<evidence type="ECO:0000313" key="3">
    <source>
        <dbReference type="Proteomes" id="UP000583699"/>
    </source>
</evidence>
<keyword evidence="1" id="KW-0812">Transmembrane</keyword>
<feature type="transmembrane region" description="Helical" evidence="1">
    <location>
        <begin position="124"/>
        <end position="148"/>
    </location>
</feature>
<dbReference type="Proteomes" id="UP000583699">
    <property type="component" value="Unassembled WGS sequence"/>
</dbReference>
<feature type="transmembrane region" description="Helical" evidence="1">
    <location>
        <begin position="17"/>
        <end position="39"/>
    </location>
</feature>
<evidence type="ECO:0008006" key="4">
    <source>
        <dbReference type="Google" id="ProtNLM"/>
    </source>
</evidence>
<evidence type="ECO:0000256" key="1">
    <source>
        <dbReference type="SAM" id="Phobius"/>
    </source>
</evidence>
<feature type="transmembrane region" description="Helical" evidence="1">
    <location>
        <begin position="168"/>
        <end position="190"/>
    </location>
</feature>
<reference evidence="2 3" key="1">
    <citation type="submission" date="2020-08" db="EMBL/GenBank/DDBJ databases">
        <title>Genomic Encyclopedia of Type Strains, Phase IV (KMG-IV): sequencing the most valuable type-strain genomes for metagenomic binning, comparative biology and taxonomic classification.</title>
        <authorList>
            <person name="Goeker M."/>
        </authorList>
    </citation>
    <scope>NUCLEOTIDE SEQUENCE [LARGE SCALE GENOMIC DNA]</scope>
    <source>
        <strain evidence="2 3">DSM 19169</strain>
    </source>
</reference>
<accession>A0A7W8JHD8</accession>
<name>A0A7W8JHD8_9BACL</name>
<protein>
    <recommendedName>
        <fullName evidence="4">HTTM domain-containing protein</fullName>
    </recommendedName>
</protein>
<sequence length="511" mass="56939">MNIVTHWWLFDMAPVSGVLRAVFYTGLLVLCIVDFPTPLQAAKIMDRTERVFYTPVLAMRLLGLRWVSPRVLSVVAKLTIAMWVAAAAGFFQPVTGVLTFLGFAFLHMVNAGALGAHHSKHSALYALLAMCFSVSYDFSLDGLLAQYVNWPLLVPDQSAFTSGFAPKLLLLVLSYIMFAGGVSKLLYGGLGWLNGDALRFYVKYSPSRWPFMTKLLVGSPVLCRVLASLTVLIELLAPVAIFVPSWRIPLVVCWIWLHIGIMCVMRPMYLVQMWCYLLLIVPSLTDHSSTTSAVSLGGLFTTVGMLACVVLITVLIRQSEEWPFTSVPMYSNGLTNGAVRAPSESELYERAVRAQRNQHRAWQRAWLPVDAMEEIVVRSTDDGKKHRLFQLMLENKVAKFVRWPQYAKVVRATAIADLAAKAADGVELGVCGPEYPATRLLHEIALIFKNAIPDWDRYDRIELVCRTDSGSVVIASVPLGTQEVRGSGDPQQRSESMRVEQYGELQDRLMS</sequence>
<dbReference type="RefSeq" id="WP_183242891.1">
    <property type="nucleotide sequence ID" value="NZ_JACHEQ010000007.1"/>
</dbReference>
<gene>
    <name evidence="2" type="ORF">HNR43_001673</name>
</gene>
<feature type="transmembrane region" description="Helical" evidence="1">
    <location>
        <begin position="297"/>
        <end position="316"/>
    </location>
</feature>
<keyword evidence="3" id="KW-1185">Reference proteome</keyword>
<keyword evidence="1" id="KW-0472">Membrane</keyword>
<dbReference type="EMBL" id="JACHEQ010000007">
    <property type="protein sequence ID" value="MBB5355698.1"/>
    <property type="molecule type" value="Genomic_DNA"/>
</dbReference>
<proteinExistence type="predicted"/>
<organism evidence="2 3">
    <name type="scientific">Anoxybacillus mongoliensis</name>
    <dbReference type="NCBI Taxonomy" id="452565"/>
    <lineage>
        <taxon>Bacteria</taxon>
        <taxon>Bacillati</taxon>
        <taxon>Bacillota</taxon>
        <taxon>Bacilli</taxon>
        <taxon>Bacillales</taxon>
        <taxon>Anoxybacillaceae</taxon>
        <taxon>Anoxybacillus</taxon>
    </lineage>
</organism>
<evidence type="ECO:0000313" key="2">
    <source>
        <dbReference type="EMBL" id="MBB5355698.1"/>
    </source>
</evidence>
<feature type="transmembrane region" description="Helical" evidence="1">
    <location>
        <begin position="211"/>
        <end position="233"/>
    </location>
</feature>
<comment type="caution">
    <text evidence="2">The sequence shown here is derived from an EMBL/GenBank/DDBJ whole genome shotgun (WGS) entry which is preliminary data.</text>
</comment>
<keyword evidence="1" id="KW-1133">Transmembrane helix</keyword>
<feature type="transmembrane region" description="Helical" evidence="1">
    <location>
        <begin position="269"/>
        <end position="285"/>
    </location>
</feature>
<dbReference type="AlphaFoldDB" id="A0A7W8JHD8"/>